<dbReference type="GO" id="GO:0043709">
    <property type="term" value="P:cell adhesion involved in single-species biofilm formation"/>
    <property type="evidence" value="ECO:0007669"/>
    <property type="project" value="TreeGrafter"/>
</dbReference>
<dbReference type="GO" id="GO:0005886">
    <property type="term" value="C:plasma membrane"/>
    <property type="evidence" value="ECO:0007669"/>
    <property type="project" value="TreeGrafter"/>
</dbReference>
<dbReference type="PANTHER" id="PTHR45138">
    <property type="entry name" value="REGULATORY COMPONENTS OF SENSORY TRANSDUCTION SYSTEM"/>
    <property type="match status" value="1"/>
</dbReference>
<protein>
    <submittedName>
        <fullName evidence="3">Diguanylate cyclase (GGDEF) domain-containing protein</fullName>
    </submittedName>
</protein>
<dbReference type="InterPro" id="IPR029787">
    <property type="entry name" value="Nucleotide_cyclase"/>
</dbReference>
<accession>A0A285KJG1</accession>
<evidence type="ECO:0000256" key="1">
    <source>
        <dbReference type="SAM" id="Coils"/>
    </source>
</evidence>
<dbReference type="GO" id="GO:1902201">
    <property type="term" value="P:negative regulation of bacterial-type flagellum-dependent cell motility"/>
    <property type="evidence" value="ECO:0007669"/>
    <property type="project" value="TreeGrafter"/>
</dbReference>
<evidence type="ECO:0000259" key="2">
    <source>
        <dbReference type="PROSITE" id="PS50887"/>
    </source>
</evidence>
<dbReference type="SUPFAM" id="SSF55073">
    <property type="entry name" value="Nucleotide cyclase"/>
    <property type="match status" value="1"/>
</dbReference>
<keyword evidence="1" id="KW-0175">Coiled coil</keyword>
<dbReference type="AlphaFoldDB" id="A0A285KJG1"/>
<dbReference type="CDD" id="cd01949">
    <property type="entry name" value="GGDEF"/>
    <property type="match status" value="1"/>
</dbReference>
<dbReference type="OrthoDB" id="23692at2"/>
<gene>
    <name evidence="3" type="ORF">SAMN05421748_1449</name>
</gene>
<reference evidence="4" key="1">
    <citation type="submission" date="2017-09" db="EMBL/GenBank/DDBJ databases">
        <authorList>
            <person name="Varghese N."/>
            <person name="Submissions S."/>
        </authorList>
    </citation>
    <scope>NUCLEOTIDE SEQUENCE [LARGE SCALE GENOMIC DNA]</scope>
    <source>
        <strain evidence="4">CGMCC 4.6857</strain>
    </source>
</reference>
<dbReference type="PROSITE" id="PS50887">
    <property type="entry name" value="GGDEF"/>
    <property type="match status" value="1"/>
</dbReference>
<organism evidence="3 4">
    <name type="scientific">Paractinoplanes atraurantiacus</name>
    <dbReference type="NCBI Taxonomy" id="1036182"/>
    <lineage>
        <taxon>Bacteria</taxon>
        <taxon>Bacillati</taxon>
        <taxon>Actinomycetota</taxon>
        <taxon>Actinomycetes</taxon>
        <taxon>Micromonosporales</taxon>
        <taxon>Micromonosporaceae</taxon>
        <taxon>Paractinoplanes</taxon>
    </lineage>
</organism>
<dbReference type="Gene3D" id="3.30.70.270">
    <property type="match status" value="1"/>
</dbReference>
<evidence type="ECO:0000313" key="3">
    <source>
        <dbReference type="EMBL" id="SNY72769.1"/>
    </source>
</evidence>
<dbReference type="Pfam" id="PF00990">
    <property type="entry name" value="GGDEF"/>
    <property type="match status" value="1"/>
</dbReference>
<evidence type="ECO:0000313" key="4">
    <source>
        <dbReference type="Proteomes" id="UP000219612"/>
    </source>
</evidence>
<feature type="domain" description="GGDEF" evidence="2">
    <location>
        <begin position="83"/>
        <end position="214"/>
    </location>
</feature>
<feature type="coiled-coil region" evidence="1">
    <location>
        <begin position="29"/>
        <end position="56"/>
    </location>
</feature>
<proteinExistence type="predicted"/>
<name>A0A285KJG1_9ACTN</name>
<sequence>MARQSVLLTAAGAAAAGYAAAAVRLQGRLRRMEAGNAAASSRLRRLQAQLHRAEVRLRTDALTGAANRSGLMSELERRSAGNADFMVALLDLDNFKQVNDRLGHAAGDKLLVDIVARLSVVMTAVGGMVARLGGDELVVVASSASVQDSRAMGPHLVLAAAEPLPGDDDLWVSASVGLVHALPGDDPRRLLATADHLMYQAKLAGGGKVAEQDLEYELDEVLDRPAIRSRDMQRGHAELAAAPRRAE</sequence>
<dbReference type="NCBIfam" id="TIGR00254">
    <property type="entry name" value="GGDEF"/>
    <property type="match status" value="1"/>
</dbReference>
<dbReference type="InterPro" id="IPR000160">
    <property type="entry name" value="GGDEF_dom"/>
</dbReference>
<dbReference type="InterPro" id="IPR043128">
    <property type="entry name" value="Rev_trsase/Diguanyl_cyclase"/>
</dbReference>
<keyword evidence="4" id="KW-1185">Reference proteome</keyword>
<dbReference type="InterPro" id="IPR050469">
    <property type="entry name" value="Diguanylate_Cyclase"/>
</dbReference>
<dbReference type="SMART" id="SM00267">
    <property type="entry name" value="GGDEF"/>
    <property type="match status" value="1"/>
</dbReference>
<dbReference type="Proteomes" id="UP000219612">
    <property type="component" value="Unassembled WGS sequence"/>
</dbReference>
<dbReference type="RefSeq" id="WP_097328844.1">
    <property type="nucleotide sequence ID" value="NZ_OBDY01000044.1"/>
</dbReference>
<dbReference type="PANTHER" id="PTHR45138:SF24">
    <property type="entry name" value="DIGUANYLATE CYCLASE DGCC-RELATED"/>
    <property type="match status" value="1"/>
</dbReference>
<dbReference type="GO" id="GO:0052621">
    <property type="term" value="F:diguanylate cyclase activity"/>
    <property type="evidence" value="ECO:0007669"/>
    <property type="project" value="TreeGrafter"/>
</dbReference>
<dbReference type="EMBL" id="OBDY01000044">
    <property type="protein sequence ID" value="SNY72769.1"/>
    <property type="molecule type" value="Genomic_DNA"/>
</dbReference>